<dbReference type="GO" id="GO:0030136">
    <property type="term" value="C:clathrin-coated vesicle"/>
    <property type="evidence" value="ECO:0007669"/>
    <property type="project" value="UniProtKB-SubCell"/>
</dbReference>
<dbReference type="GO" id="GO:0035091">
    <property type="term" value="F:phosphatidylinositol binding"/>
    <property type="evidence" value="ECO:0007669"/>
    <property type="project" value="InterPro"/>
</dbReference>
<dbReference type="OrthoDB" id="118154at2759"/>
<dbReference type="InterPro" id="IPR035802">
    <property type="entry name" value="ENTH/VHS_tepsin"/>
</dbReference>
<gene>
    <name evidence="7" type="ORF">Gohar_023365</name>
</gene>
<evidence type="ECO:0000256" key="3">
    <source>
        <dbReference type="ARBA" id="ARBA00023034"/>
    </source>
</evidence>
<feature type="compositionally biased region" description="Polar residues" evidence="5">
    <location>
        <begin position="227"/>
        <end position="237"/>
    </location>
</feature>
<dbReference type="SMART" id="SM00288">
    <property type="entry name" value="VHS"/>
    <property type="match status" value="1"/>
</dbReference>
<evidence type="ECO:0000313" key="8">
    <source>
        <dbReference type="Proteomes" id="UP000593560"/>
    </source>
</evidence>
<dbReference type="InterPro" id="IPR013809">
    <property type="entry name" value="ENTH"/>
</dbReference>
<dbReference type="PANTHER" id="PTHR21514:SF0">
    <property type="entry name" value="AP-4 COMPLEX ACCESSORY SUBUNIT TEPSIN"/>
    <property type="match status" value="1"/>
</dbReference>
<name>A0A7J9HCL9_9ROSI</name>
<organism evidence="7 8">
    <name type="scientific">Gossypium harknessii</name>
    <dbReference type="NCBI Taxonomy" id="34285"/>
    <lineage>
        <taxon>Eukaryota</taxon>
        <taxon>Viridiplantae</taxon>
        <taxon>Streptophyta</taxon>
        <taxon>Embryophyta</taxon>
        <taxon>Tracheophyta</taxon>
        <taxon>Spermatophyta</taxon>
        <taxon>Magnoliopsida</taxon>
        <taxon>eudicotyledons</taxon>
        <taxon>Gunneridae</taxon>
        <taxon>Pentapetalae</taxon>
        <taxon>rosids</taxon>
        <taxon>malvids</taxon>
        <taxon>Malvales</taxon>
        <taxon>Malvaceae</taxon>
        <taxon>Malvoideae</taxon>
        <taxon>Gossypium</taxon>
    </lineage>
</organism>
<dbReference type="Gene3D" id="1.25.40.90">
    <property type="match status" value="1"/>
</dbReference>
<dbReference type="GO" id="GO:0032588">
    <property type="term" value="C:trans-Golgi network membrane"/>
    <property type="evidence" value="ECO:0007669"/>
    <property type="project" value="TreeGrafter"/>
</dbReference>
<feature type="region of interest" description="Disordered" evidence="5">
    <location>
        <begin position="184"/>
        <end position="237"/>
    </location>
</feature>
<evidence type="ECO:0000313" key="7">
    <source>
        <dbReference type="EMBL" id="MBA0807566.1"/>
    </source>
</evidence>
<dbReference type="CDD" id="cd03572">
    <property type="entry name" value="ENTH_like_Tepsin"/>
    <property type="match status" value="1"/>
</dbReference>
<comment type="subcellular location">
    <subcellularLocation>
        <location evidence="1">Cytoplasmic vesicle</location>
        <location evidence="1">Clathrin-coated vesicle</location>
    </subcellularLocation>
    <subcellularLocation>
        <location evidence="2">Golgi apparatus</location>
        <location evidence="2">trans-Golgi network</location>
    </subcellularLocation>
</comment>
<proteinExistence type="predicted"/>
<feature type="compositionally biased region" description="Basic and acidic residues" evidence="5">
    <location>
        <begin position="212"/>
        <end position="226"/>
    </location>
</feature>
<keyword evidence="3" id="KW-0333">Golgi apparatus</keyword>
<protein>
    <recommendedName>
        <fullName evidence="6">VHS domain-containing protein</fullName>
    </recommendedName>
</protein>
<dbReference type="Pfam" id="PF01417">
    <property type="entry name" value="ENTH"/>
    <property type="match status" value="1"/>
</dbReference>
<dbReference type="EMBL" id="JABFAD010000009">
    <property type="protein sequence ID" value="MBA0807566.1"/>
    <property type="molecule type" value="Genomic_DNA"/>
</dbReference>
<dbReference type="PANTHER" id="PTHR21514">
    <property type="entry name" value="AP-4 COMPLEX ACCESSORY SUBUNIT TEPSIN"/>
    <property type="match status" value="1"/>
</dbReference>
<keyword evidence="8" id="KW-1185">Reference proteome</keyword>
<evidence type="ECO:0000256" key="1">
    <source>
        <dbReference type="ARBA" id="ARBA00004132"/>
    </source>
</evidence>
<evidence type="ECO:0000259" key="6">
    <source>
        <dbReference type="PROSITE" id="PS50179"/>
    </source>
</evidence>
<evidence type="ECO:0000256" key="2">
    <source>
        <dbReference type="ARBA" id="ARBA00004601"/>
    </source>
</evidence>
<evidence type="ECO:0000256" key="5">
    <source>
        <dbReference type="SAM" id="MobiDB-lite"/>
    </source>
</evidence>
<evidence type="ECO:0000256" key="4">
    <source>
        <dbReference type="ARBA" id="ARBA00023329"/>
    </source>
</evidence>
<dbReference type="InterPro" id="IPR002014">
    <property type="entry name" value="VHS_dom"/>
</dbReference>
<feature type="domain" description="VHS" evidence="6">
    <location>
        <begin position="20"/>
        <end position="89"/>
    </location>
</feature>
<sequence length="381" mass="42717">MDSSRRAVESYWRSRMIDGATSDEDKVTPVYKLEEICELLRSSHVSIVKEVSEFILKRLDHKSPIVKQKALRLIKYAVGKSGVEFRREMQRNSVAVRQLIHYKGQLDPLKGDAPNKAVRETAREAISAIFAEDNNTSKPSPADDFNKRIEGFGNTNFEMPSNEKKSFLSEVVGIGSASIKQGISSFTQGPSLRKNDNGSYKGPTLRRSLTTEIDHSDKYNPAELRNDSQGFSNNTSSGTWGLDSRVLKTETTNGESSSNYSATKTREERLLETIVTSGGVRLQPTRDAIQAFLVEAAKLDALALSHALESKLLSPLWQVRMKAVCVLESILRRKEDEHFVIVASYFTENKDVVLRCSESPQASLREKANKVIILVNLMFYF</sequence>
<dbReference type="InterPro" id="IPR008942">
    <property type="entry name" value="ENTH_VHS"/>
</dbReference>
<dbReference type="PROSITE" id="PS50179">
    <property type="entry name" value="VHS"/>
    <property type="match status" value="1"/>
</dbReference>
<keyword evidence="4" id="KW-0968">Cytoplasmic vesicle</keyword>
<accession>A0A7J9HCL9</accession>
<dbReference type="SUPFAM" id="SSF48464">
    <property type="entry name" value="ENTH/VHS domain"/>
    <property type="match status" value="1"/>
</dbReference>
<dbReference type="AlphaFoldDB" id="A0A7J9HCL9"/>
<dbReference type="InterPro" id="IPR039273">
    <property type="entry name" value="TEPSIN"/>
</dbReference>
<dbReference type="GO" id="GO:0043130">
    <property type="term" value="F:ubiquitin binding"/>
    <property type="evidence" value="ECO:0007669"/>
    <property type="project" value="InterPro"/>
</dbReference>
<comment type="caution">
    <text evidence="7">The sequence shown here is derived from an EMBL/GenBank/DDBJ whole genome shotgun (WGS) entry which is preliminary data.</text>
</comment>
<dbReference type="Proteomes" id="UP000593560">
    <property type="component" value="Unassembled WGS sequence"/>
</dbReference>
<reference evidence="7 8" key="1">
    <citation type="journal article" date="2019" name="Genome Biol. Evol.">
        <title>Insights into the evolution of the New World diploid cottons (Gossypium, subgenus Houzingenia) based on genome sequencing.</title>
        <authorList>
            <person name="Grover C.E."/>
            <person name="Arick M.A. 2nd"/>
            <person name="Thrash A."/>
            <person name="Conover J.L."/>
            <person name="Sanders W.S."/>
            <person name="Peterson D.G."/>
            <person name="Frelichowski J.E."/>
            <person name="Scheffler J.A."/>
            <person name="Scheffler B.E."/>
            <person name="Wendel J.F."/>
        </authorList>
    </citation>
    <scope>NUCLEOTIDE SEQUENCE [LARGE SCALE GENOMIC DNA]</scope>
    <source>
        <strain evidence="7">0</strain>
        <tissue evidence="7">Leaf</tissue>
    </source>
</reference>